<evidence type="ECO:0000256" key="4">
    <source>
        <dbReference type="ARBA" id="ARBA00022448"/>
    </source>
</evidence>
<dbReference type="PANTHER" id="PTHR10997:SF8">
    <property type="entry name" value="EXPORTIN-2"/>
    <property type="match status" value="1"/>
</dbReference>
<dbReference type="EMBL" id="MDYQ01000055">
    <property type="protein sequence ID" value="PRP84874.1"/>
    <property type="molecule type" value="Genomic_DNA"/>
</dbReference>
<dbReference type="InterPro" id="IPR005043">
    <property type="entry name" value="XPO2_C"/>
</dbReference>
<feature type="region of interest" description="Disordered" evidence="8">
    <location>
        <begin position="889"/>
        <end position="909"/>
    </location>
</feature>
<dbReference type="InterPro" id="IPR013713">
    <property type="entry name" value="XPO2_central"/>
</dbReference>
<dbReference type="Pfam" id="PF03378">
    <property type="entry name" value="CAS_CSE1"/>
    <property type="match status" value="1"/>
</dbReference>
<dbReference type="GO" id="GO:0006611">
    <property type="term" value="P:protein export from nucleus"/>
    <property type="evidence" value="ECO:0007669"/>
    <property type="project" value="TreeGrafter"/>
</dbReference>
<sequence>MASQENLNQLAALIQDSQNPDPNVRKPAEVNLQSASRDPGFSILLLQSLQVPNWPEHIKQGSAVQFKNVVKYQWDSVPEGPATQIKENIVNLMLSTSNNNIQKQLSAALALISEKDFPDNWKNLLPDLVARLQSNDFNVLVKVLSTIESILKRYHDAMKTEEVLLELQYILAIIQEPLLRLYTGAMSNIEPNVNNAAVLFPTLKAIKLMTKIFHHLNAVDLPEYFEDHMQEWMTHFHNLLIFNSTLPQIIGEEDGDKAGILHQVQSHVCNVINLYTIKYEEEFNTYFMTFLKDIWSLLERINLETRYDSLVVSAIRFLSALSSGVQHVQFRESGILQTICQRIVIPNLTLREVELENFEDNPIEYIRRDIEGGTESDSRRNAATNLIKSLRKYFEGETTTICSSYINELLAKYESNPKANWSSKDVSIYLITALAVRSTVASQGATNINNLVPVMCVVHSSSIVTQSRDFFGSQILPELQKESPAHLILKADALKFVWTFRQQLNKEVYLSLMPLIVSNLRSKNYVVHTYAAACLERLLSVKDRQENGVYVPRLGKEELAHFLPSLLDALFVALESDNAKENEFLIKAVMRVFSTSQEAILPYAGRAITALVNVFSRIYRNPVNATFNHYLFESLAVVIKSVVKSSPESRRQLEETLFGIFRAILEEDIIEFAPYMFQILSLLIETSTTELSPPYFTLIQSILQPLLWSRTSNIRPLVRLLAGYVQKGGAQIVSSGYLVQILGVIQRTLLNIKNDEQGFFLLTAIVCYLPPDAFAPYLKDMLGSVFSYLTNNKTQKGRLAFLLFSSRIILKYSATFYMQQLEAVQAGLTMNALEKIWVAFLRNASGTLDKKILSVATSKLLVEPSILQLDHLWKSLLETDMALLELESTAEEEDDQDAEEAPELGGAHYTPLSFGVRAEEDPIPEIEPKRFLAVTLSQIAQQRPDKLALVASLPDNARNLLTSYCEASGIPLRF</sequence>
<dbReference type="OrthoDB" id="3268246at2759"/>
<evidence type="ECO:0000313" key="11">
    <source>
        <dbReference type="Proteomes" id="UP000241769"/>
    </source>
</evidence>
<dbReference type="SUPFAM" id="SSF48371">
    <property type="entry name" value="ARM repeat"/>
    <property type="match status" value="1"/>
</dbReference>
<evidence type="ECO:0000256" key="3">
    <source>
        <dbReference type="ARBA" id="ARBA00008669"/>
    </source>
</evidence>
<evidence type="ECO:0000256" key="6">
    <source>
        <dbReference type="ARBA" id="ARBA00022927"/>
    </source>
</evidence>
<dbReference type="InParanoid" id="A0A2P6NLN8"/>
<dbReference type="InterPro" id="IPR001494">
    <property type="entry name" value="Importin-beta_N"/>
</dbReference>
<comment type="caution">
    <text evidence="10">The sequence shown here is derived from an EMBL/GenBank/DDBJ whole genome shotgun (WGS) entry which is preliminary data.</text>
</comment>
<evidence type="ECO:0000256" key="8">
    <source>
        <dbReference type="SAM" id="MobiDB-lite"/>
    </source>
</evidence>
<keyword evidence="4" id="KW-0813">Transport</keyword>
<protein>
    <recommendedName>
        <fullName evidence="9">Importin N-terminal domain-containing protein</fullName>
    </recommendedName>
</protein>
<reference evidence="10 11" key="1">
    <citation type="journal article" date="2018" name="Genome Biol. Evol.">
        <title>Multiple Roots of Fruiting Body Formation in Amoebozoa.</title>
        <authorList>
            <person name="Hillmann F."/>
            <person name="Forbes G."/>
            <person name="Novohradska S."/>
            <person name="Ferling I."/>
            <person name="Riege K."/>
            <person name="Groth M."/>
            <person name="Westermann M."/>
            <person name="Marz M."/>
            <person name="Spaller T."/>
            <person name="Winckler T."/>
            <person name="Schaap P."/>
            <person name="Glockner G."/>
        </authorList>
    </citation>
    <scope>NUCLEOTIDE SEQUENCE [LARGE SCALE GENOMIC DNA]</scope>
    <source>
        <strain evidence="10 11">Jena</strain>
    </source>
</reference>
<evidence type="ECO:0000256" key="7">
    <source>
        <dbReference type="ARBA" id="ARBA00023242"/>
    </source>
</evidence>
<accession>A0A2P6NLN8</accession>
<dbReference type="GO" id="GO:0005635">
    <property type="term" value="C:nuclear envelope"/>
    <property type="evidence" value="ECO:0007669"/>
    <property type="project" value="TreeGrafter"/>
</dbReference>
<feature type="compositionally biased region" description="Acidic residues" evidence="8">
    <location>
        <begin position="889"/>
        <end position="902"/>
    </location>
</feature>
<dbReference type="PROSITE" id="PS50166">
    <property type="entry name" value="IMPORTIN_B_NT"/>
    <property type="match status" value="1"/>
</dbReference>
<comment type="subcellular location">
    <subcellularLocation>
        <location evidence="2">Cytoplasm</location>
    </subcellularLocation>
    <subcellularLocation>
        <location evidence="1">Nucleus</location>
    </subcellularLocation>
</comment>
<dbReference type="InterPro" id="IPR011989">
    <property type="entry name" value="ARM-like"/>
</dbReference>
<gene>
    <name evidence="10" type="ORF">PROFUN_07528</name>
</gene>
<dbReference type="STRING" id="1890364.A0A2P6NLN8"/>
<evidence type="ECO:0000256" key="2">
    <source>
        <dbReference type="ARBA" id="ARBA00004496"/>
    </source>
</evidence>
<dbReference type="AlphaFoldDB" id="A0A2P6NLN8"/>
<name>A0A2P6NLN8_9EUKA</name>
<organism evidence="10 11">
    <name type="scientific">Planoprotostelium fungivorum</name>
    <dbReference type="NCBI Taxonomy" id="1890364"/>
    <lineage>
        <taxon>Eukaryota</taxon>
        <taxon>Amoebozoa</taxon>
        <taxon>Evosea</taxon>
        <taxon>Variosea</taxon>
        <taxon>Cavosteliida</taxon>
        <taxon>Cavosteliaceae</taxon>
        <taxon>Planoprotostelium</taxon>
    </lineage>
</organism>
<evidence type="ECO:0000256" key="5">
    <source>
        <dbReference type="ARBA" id="ARBA00022490"/>
    </source>
</evidence>
<dbReference type="Gene3D" id="1.25.10.10">
    <property type="entry name" value="Leucine-rich Repeat Variant"/>
    <property type="match status" value="1"/>
</dbReference>
<dbReference type="SMART" id="SM00913">
    <property type="entry name" value="IBN_N"/>
    <property type="match status" value="1"/>
</dbReference>
<dbReference type="Proteomes" id="UP000241769">
    <property type="component" value="Unassembled WGS sequence"/>
</dbReference>
<evidence type="ECO:0000259" key="9">
    <source>
        <dbReference type="PROSITE" id="PS50166"/>
    </source>
</evidence>
<evidence type="ECO:0000256" key="1">
    <source>
        <dbReference type="ARBA" id="ARBA00004123"/>
    </source>
</evidence>
<dbReference type="Pfam" id="PF08506">
    <property type="entry name" value="Cse1"/>
    <property type="match status" value="1"/>
</dbReference>
<keyword evidence="7" id="KW-0539">Nucleus</keyword>
<keyword evidence="5" id="KW-0963">Cytoplasm</keyword>
<evidence type="ECO:0000313" key="10">
    <source>
        <dbReference type="EMBL" id="PRP84874.1"/>
    </source>
</evidence>
<comment type="similarity">
    <text evidence="3">Belongs to the XPO2/CSE1 family.</text>
</comment>
<dbReference type="GO" id="GO:0005049">
    <property type="term" value="F:nuclear export signal receptor activity"/>
    <property type="evidence" value="ECO:0007669"/>
    <property type="project" value="TreeGrafter"/>
</dbReference>
<feature type="domain" description="Importin N-terminal" evidence="9">
    <location>
        <begin position="28"/>
        <end position="95"/>
    </location>
</feature>
<keyword evidence="11" id="KW-1185">Reference proteome</keyword>
<dbReference type="GO" id="GO:0031267">
    <property type="term" value="F:small GTPase binding"/>
    <property type="evidence" value="ECO:0007669"/>
    <property type="project" value="InterPro"/>
</dbReference>
<keyword evidence="6" id="KW-0653">Protein transport</keyword>
<dbReference type="GO" id="GO:0006606">
    <property type="term" value="P:protein import into nucleus"/>
    <property type="evidence" value="ECO:0007669"/>
    <property type="project" value="TreeGrafter"/>
</dbReference>
<dbReference type="Pfam" id="PF03810">
    <property type="entry name" value="IBN_N"/>
    <property type="match status" value="1"/>
</dbReference>
<dbReference type="PANTHER" id="PTHR10997">
    <property type="entry name" value="IMPORTIN-7, 8, 11"/>
    <property type="match status" value="1"/>
</dbReference>
<dbReference type="GO" id="GO:0005829">
    <property type="term" value="C:cytosol"/>
    <property type="evidence" value="ECO:0007669"/>
    <property type="project" value="TreeGrafter"/>
</dbReference>
<dbReference type="FunCoup" id="A0A2P6NLN8">
    <property type="interactions" value="1086"/>
</dbReference>
<proteinExistence type="inferred from homology"/>
<dbReference type="InterPro" id="IPR016024">
    <property type="entry name" value="ARM-type_fold"/>
</dbReference>